<dbReference type="eggNOG" id="KOG4518">
    <property type="taxonomic scope" value="Eukaryota"/>
</dbReference>
<comment type="similarity">
    <text evidence="3 7">Belongs to the hyi family.</text>
</comment>
<dbReference type="InterPro" id="IPR050417">
    <property type="entry name" value="Sugar_Epim/Isomerase"/>
</dbReference>
<dbReference type="STRING" id="400682.A0A1X7VNI1"/>
<comment type="function">
    <text evidence="2 7">Catalyzes the reversible isomerization between hydroxypyruvate and 2-hydroxy-3-oxopropanoate (also termed tartronate semialdehyde).</text>
</comment>
<organism evidence="10">
    <name type="scientific">Amphimedon queenslandica</name>
    <name type="common">Sponge</name>
    <dbReference type="NCBI Taxonomy" id="400682"/>
    <lineage>
        <taxon>Eukaryota</taxon>
        <taxon>Metazoa</taxon>
        <taxon>Porifera</taxon>
        <taxon>Demospongiae</taxon>
        <taxon>Heteroscleromorpha</taxon>
        <taxon>Haplosclerida</taxon>
        <taxon>Niphatidae</taxon>
        <taxon>Amphimedon</taxon>
    </lineage>
</organism>
<evidence type="ECO:0000256" key="4">
    <source>
        <dbReference type="ARBA" id="ARBA00012570"/>
    </source>
</evidence>
<dbReference type="GO" id="GO:0046487">
    <property type="term" value="P:glyoxylate metabolic process"/>
    <property type="evidence" value="ECO:0007669"/>
    <property type="project" value="TreeGrafter"/>
</dbReference>
<dbReference type="EnsemblMetazoa" id="XM_003383282.3">
    <property type="protein sequence ID" value="XP_003383330.1"/>
    <property type="gene ID" value="LOC100634759"/>
</dbReference>
<evidence type="ECO:0000256" key="3">
    <source>
        <dbReference type="ARBA" id="ARBA00005962"/>
    </source>
</evidence>
<feature type="active site" description="Proton donor/acceptor" evidence="8">
    <location>
        <position position="142"/>
    </location>
</feature>
<dbReference type="InterPro" id="IPR036237">
    <property type="entry name" value="Xyl_isomerase-like_sf"/>
</dbReference>
<name>A0A1X7VNI1_AMPQE</name>
<feature type="domain" description="Xylose isomerase-like TIM barrel" evidence="9">
    <location>
        <begin position="22"/>
        <end position="254"/>
    </location>
</feature>
<dbReference type="PANTHER" id="PTHR43489">
    <property type="entry name" value="ISOMERASE"/>
    <property type="match status" value="1"/>
</dbReference>
<keyword evidence="6 7" id="KW-0413">Isomerase</keyword>
<dbReference type="Proteomes" id="UP000007879">
    <property type="component" value="Unassembled WGS sequence"/>
</dbReference>
<dbReference type="InterPro" id="IPR026040">
    <property type="entry name" value="HyI-like"/>
</dbReference>
<dbReference type="EC" id="5.3.1.22" evidence="4 7"/>
<dbReference type="InterPro" id="IPR013022">
    <property type="entry name" value="Xyl_isomerase-like_TIM-brl"/>
</dbReference>
<evidence type="ECO:0000256" key="5">
    <source>
        <dbReference type="ARBA" id="ARBA00017985"/>
    </source>
</evidence>
<proteinExistence type="inferred from homology"/>
<dbReference type="AlphaFoldDB" id="A0A1X7VNI1"/>
<evidence type="ECO:0000313" key="10">
    <source>
        <dbReference type="EnsemblMetazoa" id="Aqu2.1.41961_001"/>
    </source>
</evidence>
<sequence length="259" mass="29281">MPLKLSANLGFLFQDKPLLERFEAAAKCGFKAVECTNDIYEVDKDVLVQAKEKANVKVILINMPKKVTALPGKESEFKESLDLAIDYATALDCPRIHLSPGSLSTPMDWSNPEWQAARSTYLSNVSYAADLCSPKGIILTLEPLSTIPNVFLQYQQQAADYIRELKKDNVKLQFDFYHAQRNGGNLCEFLEKNIDIVGHVQISQVPGRHEPDLEGEINCPFVFKTLERLRFDGWMGAEYTPRSTIEEGLDWAKEYINNS</sequence>
<dbReference type="SUPFAM" id="SSF51658">
    <property type="entry name" value="Xylose isomerase-like"/>
    <property type="match status" value="1"/>
</dbReference>
<evidence type="ECO:0000256" key="6">
    <source>
        <dbReference type="ARBA" id="ARBA00023235"/>
    </source>
</evidence>
<gene>
    <name evidence="10" type="primary">100634759</name>
</gene>
<evidence type="ECO:0000259" key="9">
    <source>
        <dbReference type="Pfam" id="PF01261"/>
    </source>
</evidence>
<dbReference type="InParanoid" id="A0A1X7VNI1"/>
<accession>A0A1X7VNI1</accession>
<dbReference type="PIRSF" id="PIRSF006241">
    <property type="entry name" value="HyI"/>
    <property type="match status" value="1"/>
</dbReference>
<evidence type="ECO:0000256" key="2">
    <source>
        <dbReference type="ARBA" id="ARBA00002968"/>
    </source>
</evidence>
<evidence type="ECO:0000256" key="1">
    <source>
        <dbReference type="ARBA" id="ARBA00000476"/>
    </source>
</evidence>
<dbReference type="GO" id="GO:0008903">
    <property type="term" value="F:hydroxypyruvate isomerase activity"/>
    <property type="evidence" value="ECO:0007669"/>
    <property type="project" value="UniProtKB-EC"/>
</dbReference>
<dbReference type="Pfam" id="PF01261">
    <property type="entry name" value="AP_endonuc_2"/>
    <property type="match status" value="1"/>
</dbReference>
<protein>
    <recommendedName>
        <fullName evidence="5 7">Putative hydroxypyruvate isomerase</fullName>
        <ecNumber evidence="4 7">5.3.1.22</ecNumber>
    </recommendedName>
</protein>
<feature type="active site" description="Proton donor/acceptor" evidence="8">
    <location>
        <position position="238"/>
    </location>
</feature>
<dbReference type="PANTHER" id="PTHR43489:SF6">
    <property type="entry name" value="HYDROXYPYRUVATE ISOMERASE-RELATED"/>
    <property type="match status" value="1"/>
</dbReference>
<comment type="catalytic activity">
    <reaction evidence="1 7">
        <text>3-hydroxypyruvate = 2-hydroxy-3-oxopropanoate</text>
        <dbReference type="Rhea" id="RHEA:11952"/>
        <dbReference type="ChEBI" id="CHEBI:17180"/>
        <dbReference type="ChEBI" id="CHEBI:57978"/>
        <dbReference type="EC" id="5.3.1.22"/>
    </reaction>
</comment>
<dbReference type="KEGG" id="aqu:100634759"/>
<dbReference type="Gene3D" id="3.20.20.150">
    <property type="entry name" value="Divalent-metal-dependent TIM barrel enzymes"/>
    <property type="match status" value="1"/>
</dbReference>
<evidence type="ECO:0000256" key="8">
    <source>
        <dbReference type="PIRSR" id="PIRSR006241-50"/>
    </source>
</evidence>
<dbReference type="EnsemblMetazoa" id="Aqu2.1.41961_001">
    <property type="protein sequence ID" value="Aqu2.1.41961_001"/>
    <property type="gene ID" value="Aqu2.1.41961"/>
</dbReference>
<dbReference type="OrthoDB" id="4214675at2759"/>
<evidence type="ECO:0000256" key="7">
    <source>
        <dbReference type="PIRNR" id="PIRNR006241"/>
    </source>
</evidence>
<reference evidence="11" key="1">
    <citation type="journal article" date="2010" name="Nature">
        <title>The Amphimedon queenslandica genome and the evolution of animal complexity.</title>
        <authorList>
            <person name="Srivastava M."/>
            <person name="Simakov O."/>
            <person name="Chapman J."/>
            <person name="Fahey B."/>
            <person name="Gauthier M.E."/>
            <person name="Mitros T."/>
            <person name="Richards G.S."/>
            <person name="Conaco C."/>
            <person name="Dacre M."/>
            <person name="Hellsten U."/>
            <person name="Larroux C."/>
            <person name="Putnam N.H."/>
            <person name="Stanke M."/>
            <person name="Adamska M."/>
            <person name="Darling A."/>
            <person name="Degnan S.M."/>
            <person name="Oakley T.H."/>
            <person name="Plachetzki D.C."/>
            <person name="Zhai Y."/>
            <person name="Adamski M."/>
            <person name="Calcino A."/>
            <person name="Cummins S.F."/>
            <person name="Goodstein D.M."/>
            <person name="Harris C."/>
            <person name="Jackson D.J."/>
            <person name="Leys S.P."/>
            <person name="Shu S."/>
            <person name="Woodcroft B.J."/>
            <person name="Vervoort M."/>
            <person name="Kosik K.S."/>
            <person name="Manning G."/>
            <person name="Degnan B.M."/>
            <person name="Rokhsar D.S."/>
        </authorList>
    </citation>
    <scope>NUCLEOTIDE SEQUENCE [LARGE SCALE GENOMIC DNA]</scope>
</reference>
<evidence type="ECO:0000313" key="11">
    <source>
        <dbReference type="Proteomes" id="UP000007879"/>
    </source>
</evidence>
<keyword evidence="11" id="KW-1185">Reference proteome</keyword>
<reference evidence="10" key="2">
    <citation type="submission" date="2017-05" db="UniProtKB">
        <authorList>
            <consortium name="EnsemblMetazoa"/>
        </authorList>
    </citation>
    <scope>IDENTIFICATION</scope>
</reference>